<keyword evidence="3" id="KW-0274">FAD</keyword>
<dbReference type="AlphaFoldDB" id="A0A9D7SC70"/>
<evidence type="ECO:0000256" key="4">
    <source>
        <dbReference type="ARBA" id="ARBA00023002"/>
    </source>
</evidence>
<proteinExistence type="inferred from homology"/>
<evidence type="ECO:0000256" key="6">
    <source>
        <dbReference type="SAM" id="Phobius"/>
    </source>
</evidence>
<dbReference type="Gene3D" id="3.50.50.60">
    <property type="entry name" value="FAD/NAD(P)-binding domain"/>
    <property type="match status" value="1"/>
</dbReference>
<organism evidence="8 9">
    <name type="scientific">Candidatus Defluviibacterium haderslevense</name>
    <dbReference type="NCBI Taxonomy" id="2981993"/>
    <lineage>
        <taxon>Bacteria</taxon>
        <taxon>Pseudomonadati</taxon>
        <taxon>Bacteroidota</taxon>
        <taxon>Saprospiria</taxon>
        <taxon>Saprospirales</taxon>
        <taxon>Saprospiraceae</taxon>
        <taxon>Candidatus Defluviibacterium</taxon>
    </lineage>
</organism>
<evidence type="ECO:0000259" key="7">
    <source>
        <dbReference type="Pfam" id="PF01266"/>
    </source>
</evidence>
<evidence type="ECO:0000256" key="2">
    <source>
        <dbReference type="ARBA" id="ARBA00022630"/>
    </source>
</evidence>
<dbReference type="NCBIfam" id="NF008726">
    <property type="entry name" value="PRK11728.1"/>
    <property type="match status" value="1"/>
</dbReference>
<comment type="cofactor">
    <cofactor evidence="1">
        <name>FAD</name>
        <dbReference type="ChEBI" id="CHEBI:57692"/>
    </cofactor>
</comment>
<evidence type="ECO:0000256" key="5">
    <source>
        <dbReference type="ARBA" id="ARBA00037941"/>
    </source>
</evidence>
<evidence type="ECO:0000313" key="8">
    <source>
        <dbReference type="EMBL" id="MBK9718972.1"/>
    </source>
</evidence>
<evidence type="ECO:0000256" key="1">
    <source>
        <dbReference type="ARBA" id="ARBA00001974"/>
    </source>
</evidence>
<reference evidence="8 9" key="1">
    <citation type="submission" date="2020-10" db="EMBL/GenBank/DDBJ databases">
        <title>Connecting structure to function with the recovery of over 1000 high-quality activated sludge metagenome-assembled genomes encoding full-length rRNA genes using long-read sequencing.</title>
        <authorList>
            <person name="Singleton C.M."/>
            <person name="Petriglieri F."/>
            <person name="Kristensen J.M."/>
            <person name="Kirkegaard R.H."/>
            <person name="Michaelsen T.Y."/>
            <person name="Andersen M.H."/>
            <person name="Karst S.M."/>
            <person name="Dueholm M.S."/>
            <person name="Nielsen P.H."/>
            <person name="Albertsen M."/>
        </authorList>
    </citation>
    <scope>NUCLEOTIDE SEQUENCE [LARGE SCALE GENOMIC DNA]</scope>
    <source>
        <strain evidence="8">Ribe_18-Q3-R11-54_BAT3C.373</strain>
    </source>
</reference>
<dbReference type="EMBL" id="JADKFW010000014">
    <property type="protein sequence ID" value="MBK9718972.1"/>
    <property type="molecule type" value="Genomic_DNA"/>
</dbReference>
<evidence type="ECO:0000313" key="9">
    <source>
        <dbReference type="Proteomes" id="UP000808349"/>
    </source>
</evidence>
<sequence>MEVCGVDEFKLVGASYATIYIDMKHSANDNLTYDIIIIGAGIIGLATARTLLIQHPNLKLLILEKESDIALHQTGRNSGVIHSGIYYKPKSLKALTCLEGYQLLLDYVKEKNIPYELCGKLIVATETKELDSLKTLYHKGLEHGLTEIKLISGEEAKHMEPNLTCLQAIWVPYTGIVNYKEVCKRFLLDIVSMGGQIKYHAEVTSLHQSVDEIKVKVNTEQEHKTRFLMGCGGLQSDRIAKMADFDLDFKIVPFKGNYFKLNDEKKDIVKHLIYPVPDARFPFLGIHYTKMMNGDQTLGPNALLALDREGYSNGDFNWRDAWDSLSFIGLWKLLWKYWRTGLSEMYKNNNMHYFARKASMMTPNIKIQDLKPYPSGIRAQVLDKKGTQIDDFLILQKKNMIHVCNAPSPAATASMAIAKHIVGIYNQL</sequence>
<protein>
    <submittedName>
        <fullName evidence="8">L-2-hydroxyglutarate oxidase</fullName>
        <ecNumber evidence="8">1.1.3.-</ecNumber>
    </submittedName>
</protein>
<dbReference type="Pfam" id="PF01266">
    <property type="entry name" value="DAO"/>
    <property type="match status" value="1"/>
</dbReference>
<gene>
    <name evidence="8" type="primary">lhgO</name>
    <name evidence="8" type="ORF">IPO85_15955</name>
</gene>
<dbReference type="InterPro" id="IPR006076">
    <property type="entry name" value="FAD-dep_OxRdtase"/>
</dbReference>
<feature type="transmembrane region" description="Helical" evidence="6">
    <location>
        <begin position="31"/>
        <end position="52"/>
    </location>
</feature>
<evidence type="ECO:0000256" key="3">
    <source>
        <dbReference type="ARBA" id="ARBA00022827"/>
    </source>
</evidence>
<dbReference type="GO" id="GO:0005737">
    <property type="term" value="C:cytoplasm"/>
    <property type="evidence" value="ECO:0007669"/>
    <property type="project" value="TreeGrafter"/>
</dbReference>
<dbReference type="SUPFAM" id="SSF51905">
    <property type="entry name" value="FAD/NAD(P)-binding domain"/>
    <property type="match status" value="1"/>
</dbReference>
<dbReference type="EC" id="1.1.3.-" evidence="8"/>
<dbReference type="PANTHER" id="PTHR43104:SF2">
    <property type="entry name" value="L-2-HYDROXYGLUTARATE DEHYDROGENASE, MITOCHONDRIAL"/>
    <property type="match status" value="1"/>
</dbReference>
<keyword evidence="6" id="KW-0812">Transmembrane</keyword>
<accession>A0A9D7SC70</accession>
<keyword evidence="4 8" id="KW-0560">Oxidoreductase</keyword>
<keyword evidence="2" id="KW-0285">Flavoprotein</keyword>
<dbReference type="Proteomes" id="UP000808349">
    <property type="component" value="Unassembled WGS sequence"/>
</dbReference>
<comment type="similarity">
    <text evidence="5">Belongs to the L2HGDH family.</text>
</comment>
<name>A0A9D7SC70_9BACT</name>
<keyword evidence="6" id="KW-1133">Transmembrane helix</keyword>
<dbReference type="Gene3D" id="3.30.9.10">
    <property type="entry name" value="D-Amino Acid Oxidase, subunit A, domain 2"/>
    <property type="match status" value="1"/>
</dbReference>
<feature type="domain" description="FAD dependent oxidoreductase" evidence="7">
    <location>
        <begin position="34"/>
        <end position="422"/>
    </location>
</feature>
<keyword evidence="6" id="KW-0472">Membrane</keyword>
<dbReference type="InterPro" id="IPR036188">
    <property type="entry name" value="FAD/NAD-bd_sf"/>
</dbReference>
<comment type="caution">
    <text evidence="8">The sequence shown here is derived from an EMBL/GenBank/DDBJ whole genome shotgun (WGS) entry which is preliminary data.</text>
</comment>
<dbReference type="PANTHER" id="PTHR43104">
    <property type="entry name" value="L-2-HYDROXYGLUTARATE DEHYDROGENASE, MITOCHONDRIAL"/>
    <property type="match status" value="1"/>
</dbReference>
<dbReference type="GO" id="GO:0047545">
    <property type="term" value="F:(S)-2-hydroxyglutarate dehydrogenase activity"/>
    <property type="evidence" value="ECO:0007669"/>
    <property type="project" value="TreeGrafter"/>
</dbReference>